<evidence type="ECO:0000313" key="1">
    <source>
        <dbReference type="EMBL" id="CAK5116646.1"/>
    </source>
</evidence>
<organism evidence="1 2">
    <name type="scientific">Meloidogyne enterolobii</name>
    <name type="common">Root-knot nematode worm</name>
    <name type="synonym">Meloidogyne mayaguensis</name>
    <dbReference type="NCBI Taxonomy" id="390850"/>
    <lineage>
        <taxon>Eukaryota</taxon>
        <taxon>Metazoa</taxon>
        <taxon>Ecdysozoa</taxon>
        <taxon>Nematoda</taxon>
        <taxon>Chromadorea</taxon>
        <taxon>Rhabditida</taxon>
        <taxon>Tylenchina</taxon>
        <taxon>Tylenchomorpha</taxon>
        <taxon>Tylenchoidea</taxon>
        <taxon>Meloidogynidae</taxon>
        <taxon>Meloidogyninae</taxon>
        <taxon>Meloidogyne</taxon>
    </lineage>
</organism>
<name>A0ACB1B0L9_MELEN</name>
<gene>
    <name evidence="1" type="ORF">MENTE1834_LOCUS45859</name>
</gene>
<sequence>MFQLLRFKKIEACLLTFPIYFISLREGAVTPKYRNTSLSEKNRQNARLVENIFFRQVWRFA</sequence>
<protein>
    <submittedName>
        <fullName evidence="1">Uncharacterized protein</fullName>
    </submittedName>
</protein>
<evidence type="ECO:0000313" key="2">
    <source>
        <dbReference type="Proteomes" id="UP001497535"/>
    </source>
</evidence>
<dbReference type="Proteomes" id="UP001497535">
    <property type="component" value="Unassembled WGS sequence"/>
</dbReference>
<dbReference type="EMBL" id="CAVMJV010000158">
    <property type="protein sequence ID" value="CAK5116646.1"/>
    <property type="molecule type" value="Genomic_DNA"/>
</dbReference>
<proteinExistence type="predicted"/>
<reference evidence="1" key="1">
    <citation type="submission" date="2023-11" db="EMBL/GenBank/DDBJ databases">
        <authorList>
            <person name="Poullet M."/>
        </authorList>
    </citation>
    <scope>NUCLEOTIDE SEQUENCE</scope>
    <source>
        <strain evidence="1">E1834</strain>
    </source>
</reference>
<keyword evidence="2" id="KW-1185">Reference proteome</keyword>
<comment type="caution">
    <text evidence="1">The sequence shown here is derived from an EMBL/GenBank/DDBJ whole genome shotgun (WGS) entry which is preliminary data.</text>
</comment>
<accession>A0ACB1B0L9</accession>